<protein>
    <submittedName>
        <fullName evidence="4">Resolvase</fullName>
    </submittedName>
</protein>
<dbReference type="SUPFAM" id="SSF53041">
    <property type="entry name" value="Resolvase-like"/>
    <property type="match status" value="1"/>
</dbReference>
<keyword evidence="5" id="KW-1185">Reference proteome</keyword>
<dbReference type="AlphaFoldDB" id="A0A2T4U7W5"/>
<dbReference type="PANTHER" id="PTHR30461">
    <property type="entry name" value="DNA-INVERTASE FROM LAMBDOID PROPHAGE"/>
    <property type="match status" value="1"/>
</dbReference>
<dbReference type="EMBL" id="PZJJ01000006">
    <property type="protein sequence ID" value="PTL39472.1"/>
    <property type="molecule type" value="Genomic_DNA"/>
</dbReference>
<dbReference type="GO" id="GO:0003677">
    <property type="term" value="F:DNA binding"/>
    <property type="evidence" value="ECO:0007669"/>
    <property type="project" value="InterPro"/>
</dbReference>
<proteinExistence type="inferred from homology"/>
<evidence type="ECO:0000256" key="1">
    <source>
        <dbReference type="ARBA" id="ARBA00009913"/>
    </source>
</evidence>
<evidence type="ECO:0000313" key="4">
    <source>
        <dbReference type="EMBL" id="PTL39472.1"/>
    </source>
</evidence>
<dbReference type="PROSITE" id="PS51736">
    <property type="entry name" value="RECOMBINASES_3"/>
    <property type="match status" value="1"/>
</dbReference>
<dbReference type="InterPro" id="IPR036162">
    <property type="entry name" value="Resolvase-like_N_sf"/>
</dbReference>
<dbReference type="Gene3D" id="3.40.50.1390">
    <property type="entry name" value="Resolvase, N-terminal catalytic domain"/>
    <property type="match status" value="1"/>
</dbReference>
<comment type="similarity">
    <text evidence="1">Belongs to the site-specific recombinase resolvase family.</text>
</comment>
<name>A0A2T4U7W5_9BACI</name>
<feature type="domain" description="Resolvase/invertase-type recombinase catalytic" evidence="3">
    <location>
        <begin position="2"/>
        <end position="147"/>
    </location>
</feature>
<dbReference type="InterPro" id="IPR050639">
    <property type="entry name" value="SSR_resolvase"/>
</dbReference>
<reference evidence="4 5" key="1">
    <citation type="submission" date="2018-03" db="EMBL/GenBank/DDBJ databases">
        <title>Alkalicoccus saliphilus sp. nov., isolated from a mineral pool.</title>
        <authorList>
            <person name="Zhao B."/>
        </authorList>
    </citation>
    <scope>NUCLEOTIDE SEQUENCE [LARGE SCALE GENOMIC DNA]</scope>
    <source>
        <strain evidence="4 5">6AG</strain>
    </source>
</reference>
<dbReference type="InterPro" id="IPR006119">
    <property type="entry name" value="Resolv_N"/>
</dbReference>
<dbReference type="OrthoDB" id="2731197at2"/>
<dbReference type="Proteomes" id="UP000240509">
    <property type="component" value="Unassembled WGS sequence"/>
</dbReference>
<dbReference type="GO" id="GO:0000150">
    <property type="term" value="F:DNA strand exchange activity"/>
    <property type="evidence" value="ECO:0007669"/>
    <property type="project" value="InterPro"/>
</dbReference>
<sequence length="227" mass="25973">MKGFIYARVSTNKEVQQSSLARQVEELQQASHSWGVQLLDIIEEEASGYEVDRQGMLELLDRIKEEEAEVLLIQDETRLGRGNARIALIHQLQKLNCRVLSLKDNGELRLSETDSMVLDIVAIVEEYQRKLHNAKIRRGMLKAVENGYEPHKNAGPGSGSGGRRRREVPLDEIVRLRRNGMTFHDIAVMLRGLGFTISKATAHRRYREYMEQNTILASTGEIRYDKK</sequence>
<dbReference type="PANTHER" id="PTHR30461:SF26">
    <property type="entry name" value="RESOLVASE HOMOLOG YNEB"/>
    <property type="match status" value="1"/>
</dbReference>
<evidence type="ECO:0000313" key="5">
    <source>
        <dbReference type="Proteomes" id="UP000240509"/>
    </source>
</evidence>
<comment type="caution">
    <text evidence="4">The sequence shown here is derived from an EMBL/GenBank/DDBJ whole genome shotgun (WGS) entry which is preliminary data.</text>
</comment>
<accession>A0A2T4U7W5</accession>
<dbReference type="Pfam" id="PF00239">
    <property type="entry name" value="Resolvase"/>
    <property type="match status" value="1"/>
</dbReference>
<gene>
    <name evidence="4" type="ORF">C6Y45_05365</name>
</gene>
<dbReference type="CDD" id="cd00338">
    <property type="entry name" value="Ser_Recombinase"/>
    <property type="match status" value="1"/>
</dbReference>
<evidence type="ECO:0000259" key="3">
    <source>
        <dbReference type="PROSITE" id="PS51736"/>
    </source>
</evidence>
<evidence type="ECO:0000256" key="2">
    <source>
        <dbReference type="SAM" id="MobiDB-lite"/>
    </source>
</evidence>
<organism evidence="4 5">
    <name type="scientific">Alkalicoccus saliphilus</name>
    <dbReference type="NCBI Taxonomy" id="200989"/>
    <lineage>
        <taxon>Bacteria</taxon>
        <taxon>Bacillati</taxon>
        <taxon>Bacillota</taxon>
        <taxon>Bacilli</taxon>
        <taxon>Bacillales</taxon>
        <taxon>Bacillaceae</taxon>
        <taxon>Alkalicoccus</taxon>
    </lineage>
</organism>
<dbReference type="SMART" id="SM00857">
    <property type="entry name" value="Resolvase"/>
    <property type="match status" value="1"/>
</dbReference>
<dbReference type="RefSeq" id="WP_107584015.1">
    <property type="nucleotide sequence ID" value="NZ_PZJJ01000006.1"/>
</dbReference>
<feature type="region of interest" description="Disordered" evidence="2">
    <location>
        <begin position="147"/>
        <end position="166"/>
    </location>
</feature>